<sequence length="261" mass="29349">MAIKDLHTKSTTKSSGKENASKAHRPYECPFCPKAFYRLEHQTRHIRTHTGEKPHACTFPGCAKRFSRSDELTRHARIHANLHAKREHMQFMHTNPAAYGVRRPIVSPVQGYQQYAFPGLPYANVMSPAHIPACSGGCVYGSSAPQKAPVMHSQLMPVPLDDMHVLAAAAFQQLEKRNSSEIHASNESVSSHSCLQRNCLDEQQNGSSLLYDDFLKHRFSERLRLNSSCSAASPLYYYKSCFPALDYSFDNTNAFTRLLFG</sequence>
<name>A0A0W4ZMJ3_PNEJ7</name>
<dbReference type="GO" id="GO:0005737">
    <property type="term" value="C:cytoplasm"/>
    <property type="evidence" value="ECO:0007669"/>
    <property type="project" value="TreeGrafter"/>
</dbReference>
<evidence type="ECO:0000256" key="4">
    <source>
        <dbReference type="ARBA" id="ARBA00022737"/>
    </source>
</evidence>
<keyword evidence="7" id="KW-0805">Transcription regulation</keyword>
<dbReference type="FunFam" id="3.30.160.60:FF:000152">
    <property type="entry name" value="DNA-binding protein creA"/>
    <property type="match status" value="1"/>
</dbReference>
<keyword evidence="9" id="KW-0804">Transcription</keyword>
<evidence type="ECO:0000313" key="15">
    <source>
        <dbReference type="EMBL" id="KTW29596.1"/>
    </source>
</evidence>
<evidence type="ECO:0000256" key="7">
    <source>
        <dbReference type="ARBA" id="ARBA00023015"/>
    </source>
</evidence>
<evidence type="ECO:0000259" key="14">
    <source>
        <dbReference type="PROSITE" id="PS50157"/>
    </source>
</evidence>
<evidence type="ECO:0000313" key="16">
    <source>
        <dbReference type="Proteomes" id="UP000053447"/>
    </source>
</evidence>
<evidence type="ECO:0000256" key="9">
    <source>
        <dbReference type="ARBA" id="ARBA00023163"/>
    </source>
</evidence>
<keyword evidence="8" id="KW-0238">DNA-binding</keyword>
<comment type="subcellular location">
    <subcellularLocation>
        <location evidence="1">Nucleus</location>
    </subcellularLocation>
</comment>
<keyword evidence="4" id="KW-0677">Repeat</keyword>
<reference evidence="16" key="1">
    <citation type="journal article" date="2016" name="Nat. Commun.">
        <title>Genome analysis of three Pneumocystis species reveals adaptation mechanisms to life exclusively in mammalian hosts.</title>
        <authorList>
            <person name="Ma L."/>
            <person name="Chen Z."/>
            <person name="Huang D.W."/>
            <person name="Kutty G."/>
            <person name="Ishihara M."/>
            <person name="Wang H."/>
            <person name="Abouelleil A."/>
            <person name="Bishop L."/>
            <person name="Davey E."/>
            <person name="Deng R."/>
            <person name="Deng X."/>
            <person name="Fan L."/>
            <person name="Fantoni G."/>
            <person name="Fitzgerald M."/>
            <person name="Gogineni E."/>
            <person name="Goldberg J.M."/>
            <person name="Handley G."/>
            <person name="Hu X."/>
            <person name="Huber C."/>
            <person name="Jiao X."/>
            <person name="Jones K."/>
            <person name="Levin J.Z."/>
            <person name="Liu Y."/>
            <person name="Macdonald P."/>
            <person name="Melnikov A."/>
            <person name="Raley C."/>
            <person name="Sassi M."/>
            <person name="Sherman B.T."/>
            <person name="Song X."/>
            <person name="Sykes S."/>
            <person name="Tran B."/>
            <person name="Walsh L."/>
            <person name="Xia Y."/>
            <person name="Yang J."/>
            <person name="Young S."/>
            <person name="Zeng Q."/>
            <person name="Zheng X."/>
            <person name="Stephens R."/>
            <person name="Nusbaum C."/>
            <person name="Birren B.W."/>
            <person name="Azadi P."/>
            <person name="Lempicki R.A."/>
            <person name="Cuomo C.A."/>
            <person name="Kovacs J.A."/>
        </authorList>
    </citation>
    <scope>NUCLEOTIDE SEQUENCE [LARGE SCALE GENOMIC DNA]</scope>
    <source>
        <strain evidence="16">RU7</strain>
    </source>
</reference>
<dbReference type="RefSeq" id="XP_018229427.1">
    <property type="nucleotide sequence ID" value="XM_018374475.1"/>
</dbReference>
<dbReference type="eggNOG" id="KOG1721">
    <property type="taxonomic scope" value="Eukaryota"/>
</dbReference>
<keyword evidence="10" id="KW-0539">Nucleus</keyword>
<feature type="domain" description="C2H2-type" evidence="14">
    <location>
        <begin position="55"/>
        <end position="84"/>
    </location>
</feature>
<dbReference type="GO" id="GO:0000978">
    <property type="term" value="F:RNA polymerase II cis-regulatory region sequence-specific DNA binding"/>
    <property type="evidence" value="ECO:0007669"/>
    <property type="project" value="TreeGrafter"/>
</dbReference>
<evidence type="ECO:0000256" key="8">
    <source>
        <dbReference type="ARBA" id="ARBA00023125"/>
    </source>
</evidence>
<dbReference type="InterPro" id="IPR013087">
    <property type="entry name" value="Znf_C2H2_type"/>
</dbReference>
<dbReference type="SMART" id="SM00355">
    <property type="entry name" value="ZnF_C2H2"/>
    <property type="match status" value="2"/>
</dbReference>
<dbReference type="PANTHER" id="PTHR47428">
    <property type="entry name" value="REGULATORY PROTEIN MIG1-RELATED"/>
    <property type="match status" value="1"/>
</dbReference>
<dbReference type="GO" id="GO:0005634">
    <property type="term" value="C:nucleus"/>
    <property type="evidence" value="ECO:0007669"/>
    <property type="project" value="UniProtKB-SubCell"/>
</dbReference>
<dbReference type="GO" id="GO:0000433">
    <property type="term" value="P:carbon catabolite repression of transcription from RNA polymerase II promoter by glucose"/>
    <property type="evidence" value="ECO:0007669"/>
    <property type="project" value="TreeGrafter"/>
</dbReference>
<comment type="similarity">
    <text evidence="11">Belongs to the creA/MIG C2H2-type zinc-finger protein family.</text>
</comment>
<protein>
    <recommendedName>
        <fullName evidence="14">C2H2-type domain-containing protein</fullName>
    </recommendedName>
</protein>
<dbReference type="FunFam" id="3.30.160.60:FF:000089">
    <property type="entry name" value="DNA-binding protein creA"/>
    <property type="match status" value="1"/>
</dbReference>
<dbReference type="InterPro" id="IPR051007">
    <property type="entry name" value="creA/MIG_C2H2-ZnF"/>
</dbReference>
<evidence type="ECO:0000256" key="12">
    <source>
        <dbReference type="PROSITE-ProRule" id="PRU00042"/>
    </source>
</evidence>
<dbReference type="EMBL" id="LFWA01000009">
    <property type="protein sequence ID" value="KTW29596.1"/>
    <property type="molecule type" value="Genomic_DNA"/>
</dbReference>
<evidence type="ECO:0000256" key="5">
    <source>
        <dbReference type="ARBA" id="ARBA00022771"/>
    </source>
</evidence>
<evidence type="ECO:0000256" key="13">
    <source>
        <dbReference type="SAM" id="MobiDB-lite"/>
    </source>
</evidence>
<dbReference type="OrthoDB" id="654211at2759"/>
<proteinExistence type="inferred from homology"/>
<keyword evidence="2" id="KW-0678">Repressor</keyword>
<keyword evidence="3" id="KW-0479">Metal-binding</keyword>
<gene>
    <name evidence="15" type="ORF">T551_02212</name>
</gene>
<feature type="compositionally biased region" description="Basic and acidic residues" evidence="13">
    <location>
        <begin position="15"/>
        <end position="24"/>
    </location>
</feature>
<evidence type="ECO:0000256" key="6">
    <source>
        <dbReference type="ARBA" id="ARBA00022833"/>
    </source>
</evidence>
<evidence type="ECO:0000256" key="2">
    <source>
        <dbReference type="ARBA" id="ARBA00022491"/>
    </source>
</evidence>
<comment type="caution">
    <text evidence="15">The sequence shown here is derived from an EMBL/GenBank/DDBJ whole genome shotgun (WGS) entry which is preliminary data.</text>
</comment>
<evidence type="ECO:0000256" key="11">
    <source>
        <dbReference type="ARBA" id="ARBA00038023"/>
    </source>
</evidence>
<evidence type="ECO:0000256" key="3">
    <source>
        <dbReference type="ARBA" id="ARBA00022723"/>
    </source>
</evidence>
<dbReference type="VEuPathDB" id="FungiDB:T551_02212"/>
<dbReference type="Proteomes" id="UP000053447">
    <property type="component" value="Unassembled WGS sequence"/>
</dbReference>
<dbReference type="PROSITE" id="PS50157">
    <property type="entry name" value="ZINC_FINGER_C2H2_2"/>
    <property type="match status" value="2"/>
</dbReference>
<dbReference type="PANTHER" id="PTHR47428:SF1">
    <property type="entry name" value="REGULATORY PROTEIN MIG1-RELATED"/>
    <property type="match status" value="1"/>
</dbReference>
<dbReference type="AlphaFoldDB" id="A0A0W4ZMJ3"/>
<organism evidence="15 16">
    <name type="scientific">Pneumocystis jirovecii (strain RU7)</name>
    <name type="common">Human pneumocystis pneumonia agent</name>
    <dbReference type="NCBI Taxonomy" id="1408657"/>
    <lineage>
        <taxon>Eukaryota</taxon>
        <taxon>Fungi</taxon>
        <taxon>Dikarya</taxon>
        <taxon>Ascomycota</taxon>
        <taxon>Taphrinomycotina</taxon>
        <taxon>Pneumocystomycetes</taxon>
        <taxon>Pneumocystaceae</taxon>
        <taxon>Pneumocystis</taxon>
    </lineage>
</organism>
<keyword evidence="5 12" id="KW-0863">Zinc-finger</keyword>
<dbReference type="Pfam" id="PF00096">
    <property type="entry name" value="zf-C2H2"/>
    <property type="match status" value="2"/>
</dbReference>
<keyword evidence="16" id="KW-1185">Reference proteome</keyword>
<accession>A0A0W4ZMJ3</accession>
<dbReference type="GO" id="GO:0008270">
    <property type="term" value="F:zinc ion binding"/>
    <property type="evidence" value="ECO:0007669"/>
    <property type="project" value="UniProtKB-KW"/>
</dbReference>
<dbReference type="PROSITE" id="PS00028">
    <property type="entry name" value="ZINC_FINGER_C2H2_1"/>
    <property type="match status" value="2"/>
</dbReference>
<evidence type="ECO:0000256" key="1">
    <source>
        <dbReference type="ARBA" id="ARBA00004123"/>
    </source>
</evidence>
<dbReference type="GeneID" id="28940730"/>
<dbReference type="STRING" id="1408657.A0A0W4ZMJ3"/>
<evidence type="ECO:0000256" key="10">
    <source>
        <dbReference type="ARBA" id="ARBA00023242"/>
    </source>
</evidence>
<keyword evidence="6" id="KW-0862">Zinc</keyword>
<dbReference type="Gene3D" id="3.30.160.60">
    <property type="entry name" value="Classic Zinc Finger"/>
    <property type="match status" value="2"/>
</dbReference>
<dbReference type="SUPFAM" id="SSF57667">
    <property type="entry name" value="beta-beta-alpha zinc fingers"/>
    <property type="match status" value="1"/>
</dbReference>
<dbReference type="InterPro" id="IPR036236">
    <property type="entry name" value="Znf_C2H2_sf"/>
</dbReference>
<feature type="domain" description="C2H2-type" evidence="14">
    <location>
        <begin position="27"/>
        <end position="54"/>
    </location>
</feature>
<feature type="region of interest" description="Disordered" evidence="13">
    <location>
        <begin position="1"/>
        <end position="24"/>
    </location>
</feature>